<dbReference type="SMART" id="SM00530">
    <property type="entry name" value="HTH_XRE"/>
    <property type="match status" value="1"/>
</dbReference>
<organism evidence="2 3">
    <name type="scientific">Kineosporia mesophila</name>
    <dbReference type="NCBI Taxonomy" id="566012"/>
    <lineage>
        <taxon>Bacteria</taxon>
        <taxon>Bacillati</taxon>
        <taxon>Actinomycetota</taxon>
        <taxon>Actinomycetes</taxon>
        <taxon>Kineosporiales</taxon>
        <taxon>Kineosporiaceae</taxon>
        <taxon>Kineosporia</taxon>
    </lineage>
</organism>
<evidence type="ECO:0000313" key="3">
    <source>
        <dbReference type="Proteomes" id="UP001501074"/>
    </source>
</evidence>
<comment type="caution">
    <text evidence="2">The sequence shown here is derived from an EMBL/GenBank/DDBJ whole genome shotgun (WGS) entry which is preliminary data.</text>
</comment>
<dbReference type="CDD" id="cd00093">
    <property type="entry name" value="HTH_XRE"/>
    <property type="match status" value="1"/>
</dbReference>
<dbReference type="InterPro" id="IPR001387">
    <property type="entry name" value="Cro/C1-type_HTH"/>
</dbReference>
<keyword evidence="3" id="KW-1185">Reference proteome</keyword>
<reference evidence="3" key="1">
    <citation type="journal article" date="2019" name="Int. J. Syst. Evol. Microbiol.">
        <title>The Global Catalogue of Microorganisms (GCM) 10K type strain sequencing project: providing services to taxonomists for standard genome sequencing and annotation.</title>
        <authorList>
            <consortium name="The Broad Institute Genomics Platform"/>
            <consortium name="The Broad Institute Genome Sequencing Center for Infectious Disease"/>
            <person name="Wu L."/>
            <person name="Ma J."/>
        </authorList>
    </citation>
    <scope>NUCLEOTIDE SEQUENCE [LARGE SCALE GENOMIC DNA]</scope>
    <source>
        <strain evidence="3">JCM 16902</strain>
    </source>
</reference>
<evidence type="ECO:0000313" key="2">
    <source>
        <dbReference type="EMBL" id="GAA3629993.1"/>
    </source>
</evidence>
<proteinExistence type="predicted"/>
<dbReference type="InterPro" id="IPR010982">
    <property type="entry name" value="Lambda_DNA-bd_dom_sf"/>
</dbReference>
<accession>A0ABP7ADG4</accession>
<dbReference type="RefSeq" id="WP_231486038.1">
    <property type="nucleotide sequence ID" value="NZ_BAAAZO010000011.1"/>
</dbReference>
<dbReference type="PROSITE" id="PS50943">
    <property type="entry name" value="HTH_CROC1"/>
    <property type="match status" value="1"/>
</dbReference>
<evidence type="ECO:0000259" key="1">
    <source>
        <dbReference type="PROSITE" id="PS50943"/>
    </source>
</evidence>
<dbReference type="Gene3D" id="1.10.260.40">
    <property type="entry name" value="lambda repressor-like DNA-binding domains"/>
    <property type="match status" value="1"/>
</dbReference>
<dbReference type="Pfam" id="PF13560">
    <property type="entry name" value="HTH_31"/>
    <property type="match status" value="1"/>
</dbReference>
<dbReference type="Proteomes" id="UP001501074">
    <property type="component" value="Unassembled WGS sequence"/>
</dbReference>
<dbReference type="EMBL" id="BAAAZO010000011">
    <property type="protein sequence ID" value="GAA3629993.1"/>
    <property type="molecule type" value="Genomic_DNA"/>
</dbReference>
<sequence length="110" mass="11881">MKKARSYLPTTEHALAAFGAQIAVARRERGWTAADLAERLGVSAPLVGKIERGVPGTAIGTVFEAAVLCGVPLFSVDPADLEDLAIGERRRLALLPARIRRERVQISDDF</sequence>
<dbReference type="SUPFAM" id="SSF47413">
    <property type="entry name" value="lambda repressor-like DNA-binding domains"/>
    <property type="match status" value="1"/>
</dbReference>
<name>A0ABP7ADG4_9ACTN</name>
<feature type="domain" description="HTH cro/C1-type" evidence="1">
    <location>
        <begin position="22"/>
        <end position="81"/>
    </location>
</feature>
<gene>
    <name evidence="2" type="ORF">GCM10022223_54560</name>
</gene>
<protein>
    <submittedName>
        <fullName evidence="2">Helix-turn-helix transcriptional regulator</fullName>
    </submittedName>
</protein>